<evidence type="ECO:0000313" key="2">
    <source>
        <dbReference type="Proteomes" id="UP001201985"/>
    </source>
</evidence>
<accession>A0ABS9W6B4</accession>
<protein>
    <submittedName>
        <fullName evidence="1">Uncharacterized protein</fullName>
    </submittedName>
</protein>
<organism evidence="1 2">
    <name type="scientific">Teichococcus vastitatis</name>
    <dbReference type="NCBI Taxonomy" id="2307076"/>
    <lineage>
        <taxon>Bacteria</taxon>
        <taxon>Pseudomonadati</taxon>
        <taxon>Pseudomonadota</taxon>
        <taxon>Alphaproteobacteria</taxon>
        <taxon>Acetobacterales</taxon>
        <taxon>Roseomonadaceae</taxon>
        <taxon>Roseomonas</taxon>
    </lineage>
</organism>
<keyword evidence="2" id="KW-1185">Reference proteome</keyword>
<comment type="caution">
    <text evidence="1">The sequence shown here is derived from an EMBL/GenBank/DDBJ whole genome shotgun (WGS) entry which is preliminary data.</text>
</comment>
<sequence length="91" mass="9732">MALFGLGPAALEGPPRITILLCPLGLRPMRRRTALADGGLLLHGELLAWRGDQGSVNDLPAHGEEALIRQHLIEAAEQPFDGACLLELFAV</sequence>
<reference evidence="1 2" key="1">
    <citation type="submission" date="2022-03" db="EMBL/GenBank/DDBJ databases">
        <title>Complete genome analysis of Roseomonas KG 17.1 : a prolific producer of plant growth promoters.</title>
        <authorList>
            <person name="Saadouli I."/>
            <person name="Najjari A."/>
            <person name="Mosbah A."/>
            <person name="Ouzari H.I."/>
        </authorList>
    </citation>
    <scope>NUCLEOTIDE SEQUENCE [LARGE SCALE GENOMIC DNA]</scope>
    <source>
        <strain evidence="1 2">KG17-1</strain>
    </source>
</reference>
<proteinExistence type="predicted"/>
<name>A0ABS9W6B4_9PROT</name>
<dbReference type="Proteomes" id="UP001201985">
    <property type="component" value="Unassembled WGS sequence"/>
</dbReference>
<evidence type="ECO:0000313" key="1">
    <source>
        <dbReference type="EMBL" id="MCI0754829.1"/>
    </source>
</evidence>
<gene>
    <name evidence="1" type="ORF">MON41_13835</name>
</gene>
<dbReference type="EMBL" id="JALBUU010000010">
    <property type="protein sequence ID" value="MCI0754829.1"/>
    <property type="molecule type" value="Genomic_DNA"/>
</dbReference>